<sequence length="498" mass="53611">MLSTFALLKNLPALQVVLPLLAAPLCLLLGRARLAWALATLVTWLGLAISLLLLWQVRDGAVLHYAFGDWPAPWGIEYVVDRLAGYVLLIVSLIAAVVMPYARQSIAQEIDPALQPLAYTLLLLCLAGLLGMAITGDAFNLFVLLEISSLSSYALISLGRDRRALTAAYQYLIMGTIGATFFIIGVGLLYVMTGTLNLADLAERVPELGETRTVKTAFAFITVGLALKLAMFPLHLWLPNAYTFAPSVVTAFLAATATKVALYAMIRFIYTVFGARFAFDEMHLEWLLLPLAAAGVLIASVVAVFQHDLKRMLAYSSVAQIGYMLLGIAMANVTGLTAGLLHLFNHALMKGALFLALGALFYRIGRSDIDAIAGIAREMPLTMAAFVVGGLSLIGVPLTVGFLSKWYLILAAIEHGWWPVVMLVLLSSLIAVLYIWRVVEAAYFNERPAGAAAVREAPAGLLIPIWLLVFANLYFGIDSSLTVGVAGDAAHGLFGAPQ</sequence>
<reference evidence="10 11" key="1">
    <citation type="submission" date="2018-10" db="EMBL/GenBank/DDBJ databases">
        <title>Genomic Encyclopedia of Archaeal and Bacterial Type Strains, Phase II (KMG-II): from individual species to whole genera.</title>
        <authorList>
            <person name="Goeker M."/>
        </authorList>
    </citation>
    <scope>NUCLEOTIDE SEQUENCE [LARGE SCALE GENOMIC DNA]</scope>
    <source>
        <strain evidence="10 11">DSM 235</strain>
    </source>
</reference>
<keyword evidence="3" id="KW-1003">Cell membrane</keyword>
<evidence type="ECO:0000313" key="10">
    <source>
        <dbReference type="EMBL" id="RKT43349.1"/>
    </source>
</evidence>
<protein>
    <submittedName>
        <fullName evidence="10">Multisubunit sodium/proton antiporter MrpD subunit</fullName>
    </submittedName>
</protein>
<organism evidence="10 11">
    <name type="scientific">Thiocapsa rosea</name>
    <dbReference type="NCBI Taxonomy" id="69360"/>
    <lineage>
        <taxon>Bacteria</taxon>
        <taxon>Pseudomonadati</taxon>
        <taxon>Pseudomonadota</taxon>
        <taxon>Gammaproteobacteria</taxon>
        <taxon>Chromatiales</taxon>
        <taxon>Chromatiaceae</taxon>
        <taxon>Thiocapsa</taxon>
    </lineage>
</organism>
<feature type="transmembrane region" description="Helical" evidence="8">
    <location>
        <begin position="286"/>
        <end position="305"/>
    </location>
</feature>
<dbReference type="InterPro" id="IPR001750">
    <property type="entry name" value="ND/Mrp_TM"/>
</dbReference>
<dbReference type="RefSeq" id="WP_211334967.1">
    <property type="nucleotide sequence ID" value="NZ_RBXL01000001.1"/>
</dbReference>
<evidence type="ECO:0000256" key="7">
    <source>
        <dbReference type="RuleBase" id="RU000320"/>
    </source>
</evidence>
<dbReference type="PRINTS" id="PR01434">
    <property type="entry name" value="NADHDHGNASE5"/>
</dbReference>
<evidence type="ECO:0000256" key="3">
    <source>
        <dbReference type="ARBA" id="ARBA00022475"/>
    </source>
</evidence>
<evidence type="ECO:0000256" key="8">
    <source>
        <dbReference type="SAM" id="Phobius"/>
    </source>
</evidence>
<dbReference type="InterPro" id="IPR050586">
    <property type="entry name" value="CPA3_Na-H_Antiporter_D"/>
</dbReference>
<feature type="transmembrane region" description="Helical" evidence="8">
    <location>
        <begin position="141"/>
        <end position="159"/>
    </location>
</feature>
<feature type="transmembrane region" description="Helical" evidence="8">
    <location>
        <begin position="343"/>
        <end position="362"/>
    </location>
</feature>
<dbReference type="EMBL" id="RBXL01000001">
    <property type="protein sequence ID" value="RKT43349.1"/>
    <property type="molecule type" value="Genomic_DNA"/>
</dbReference>
<feature type="domain" description="NADH:quinone oxidoreductase/Mrp antiporter transmembrane" evidence="9">
    <location>
        <begin position="137"/>
        <end position="430"/>
    </location>
</feature>
<feature type="transmembrane region" description="Helical" evidence="8">
    <location>
        <begin position="36"/>
        <end position="55"/>
    </location>
</feature>
<feature type="transmembrane region" description="Helical" evidence="8">
    <location>
        <begin position="383"/>
        <end position="404"/>
    </location>
</feature>
<feature type="transmembrane region" description="Helical" evidence="8">
    <location>
        <begin position="213"/>
        <end position="232"/>
    </location>
</feature>
<evidence type="ECO:0000256" key="1">
    <source>
        <dbReference type="ARBA" id="ARBA00004651"/>
    </source>
</evidence>
<dbReference type="PANTHER" id="PTHR42703:SF1">
    <property type="entry name" value="NA(+)_H(+) ANTIPORTER SUBUNIT D1"/>
    <property type="match status" value="1"/>
</dbReference>
<keyword evidence="11" id="KW-1185">Reference proteome</keyword>
<feature type="transmembrane region" description="Helical" evidence="8">
    <location>
        <begin position="114"/>
        <end position="135"/>
    </location>
</feature>
<dbReference type="AlphaFoldDB" id="A0A495V226"/>
<comment type="subcellular location">
    <subcellularLocation>
        <location evidence="1">Cell membrane</location>
        <topology evidence="1">Multi-pass membrane protein</topology>
    </subcellularLocation>
    <subcellularLocation>
        <location evidence="7">Membrane</location>
        <topology evidence="7">Multi-pass membrane protein</topology>
    </subcellularLocation>
</comment>
<feature type="transmembrane region" description="Helical" evidence="8">
    <location>
        <begin position="244"/>
        <end position="266"/>
    </location>
</feature>
<evidence type="ECO:0000259" key="9">
    <source>
        <dbReference type="Pfam" id="PF00361"/>
    </source>
</evidence>
<keyword evidence="5 8" id="KW-1133">Transmembrane helix</keyword>
<keyword evidence="6 8" id="KW-0472">Membrane</keyword>
<feature type="transmembrane region" description="Helical" evidence="8">
    <location>
        <begin position="312"/>
        <end position="331"/>
    </location>
</feature>
<proteinExistence type="inferred from homology"/>
<evidence type="ECO:0000256" key="4">
    <source>
        <dbReference type="ARBA" id="ARBA00022692"/>
    </source>
</evidence>
<feature type="transmembrane region" description="Helical" evidence="8">
    <location>
        <begin position="171"/>
        <end position="193"/>
    </location>
</feature>
<accession>A0A495V226</accession>
<evidence type="ECO:0000256" key="5">
    <source>
        <dbReference type="ARBA" id="ARBA00022989"/>
    </source>
</evidence>
<dbReference type="Pfam" id="PF00361">
    <property type="entry name" value="Proton_antipo_M"/>
    <property type="match status" value="1"/>
</dbReference>
<comment type="similarity">
    <text evidence="2">Belongs to the CPA3 antiporters (TC 2.A.63) subunit D family.</text>
</comment>
<dbReference type="PANTHER" id="PTHR42703">
    <property type="entry name" value="NADH DEHYDROGENASE"/>
    <property type="match status" value="1"/>
</dbReference>
<gene>
    <name evidence="10" type="ORF">BDD21_0680</name>
</gene>
<feature type="transmembrane region" description="Helical" evidence="8">
    <location>
        <begin position="416"/>
        <end position="436"/>
    </location>
</feature>
<evidence type="ECO:0000256" key="2">
    <source>
        <dbReference type="ARBA" id="ARBA00005346"/>
    </source>
</evidence>
<evidence type="ECO:0000256" key="6">
    <source>
        <dbReference type="ARBA" id="ARBA00023136"/>
    </source>
</evidence>
<keyword evidence="4 7" id="KW-0812">Transmembrane</keyword>
<evidence type="ECO:0000313" key="11">
    <source>
        <dbReference type="Proteomes" id="UP000274556"/>
    </source>
</evidence>
<dbReference type="GO" id="GO:0005886">
    <property type="term" value="C:plasma membrane"/>
    <property type="evidence" value="ECO:0007669"/>
    <property type="project" value="UniProtKB-SubCell"/>
</dbReference>
<feature type="transmembrane region" description="Helical" evidence="8">
    <location>
        <begin position="83"/>
        <end position="102"/>
    </location>
</feature>
<feature type="transmembrane region" description="Helical" evidence="8">
    <location>
        <begin position="12"/>
        <end position="29"/>
    </location>
</feature>
<feature type="transmembrane region" description="Helical" evidence="8">
    <location>
        <begin position="457"/>
        <end position="477"/>
    </location>
</feature>
<name>A0A495V226_9GAMM</name>
<comment type="caution">
    <text evidence="10">The sequence shown here is derived from an EMBL/GenBank/DDBJ whole genome shotgun (WGS) entry which is preliminary data.</text>
</comment>
<dbReference type="Proteomes" id="UP000274556">
    <property type="component" value="Unassembled WGS sequence"/>
</dbReference>